<evidence type="ECO:0000256" key="6">
    <source>
        <dbReference type="SAM" id="Phobius"/>
    </source>
</evidence>
<dbReference type="InterPro" id="IPR020846">
    <property type="entry name" value="MFS_dom"/>
</dbReference>
<accession>A0A1Y1UBR2</accession>
<comment type="subcellular location">
    <subcellularLocation>
        <location evidence="1">Membrane</location>
        <topology evidence="1">Multi-pass membrane protein</topology>
    </subcellularLocation>
</comment>
<evidence type="ECO:0000256" key="1">
    <source>
        <dbReference type="ARBA" id="ARBA00004141"/>
    </source>
</evidence>
<dbReference type="GO" id="GO:0022857">
    <property type="term" value="F:transmembrane transporter activity"/>
    <property type="evidence" value="ECO:0007669"/>
    <property type="project" value="InterPro"/>
</dbReference>
<dbReference type="InParanoid" id="A0A1Y1UBR2"/>
<comment type="caution">
    <text evidence="8">The sequence shown here is derived from an EMBL/GenBank/DDBJ whole genome shotgun (WGS) entry which is preliminary data.</text>
</comment>
<keyword evidence="9" id="KW-1185">Reference proteome</keyword>
<gene>
    <name evidence="8" type="ORF">BD324DRAFT_633470</name>
</gene>
<evidence type="ECO:0000313" key="8">
    <source>
        <dbReference type="EMBL" id="ORX34977.1"/>
    </source>
</evidence>
<feature type="transmembrane region" description="Helical" evidence="6">
    <location>
        <begin position="164"/>
        <end position="183"/>
    </location>
</feature>
<protein>
    <submittedName>
        <fullName evidence="8">Major facilitator superfamily domain-containing protein</fullName>
    </submittedName>
</protein>
<feature type="transmembrane region" description="Helical" evidence="6">
    <location>
        <begin position="98"/>
        <end position="117"/>
    </location>
</feature>
<evidence type="ECO:0000256" key="5">
    <source>
        <dbReference type="SAM" id="MobiDB-lite"/>
    </source>
</evidence>
<dbReference type="STRING" id="4999.A0A1Y1UBR2"/>
<dbReference type="PROSITE" id="PS50850">
    <property type="entry name" value="MFS"/>
    <property type="match status" value="1"/>
</dbReference>
<feature type="transmembrane region" description="Helical" evidence="6">
    <location>
        <begin position="195"/>
        <end position="213"/>
    </location>
</feature>
<feature type="transmembrane region" description="Helical" evidence="6">
    <location>
        <begin position="257"/>
        <end position="276"/>
    </location>
</feature>
<feature type="transmembrane region" description="Helical" evidence="6">
    <location>
        <begin position="137"/>
        <end position="157"/>
    </location>
</feature>
<dbReference type="PANTHER" id="PTHR23502">
    <property type="entry name" value="MAJOR FACILITATOR SUPERFAMILY"/>
    <property type="match status" value="1"/>
</dbReference>
<evidence type="ECO:0000259" key="7">
    <source>
        <dbReference type="PROSITE" id="PS50850"/>
    </source>
</evidence>
<feature type="transmembrane region" description="Helical" evidence="6">
    <location>
        <begin position="328"/>
        <end position="351"/>
    </location>
</feature>
<feature type="transmembrane region" description="Helical" evidence="6">
    <location>
        <begin position="436"/>
        <end position="461"/>
    </location>
</feature>
<evidence type="ECO:0000256" key="4">
    <source>
        <dbReference type="ARBA" id="ARBA00023136"/>
    </source>
</evidence>
<feature type="transmembrane region" description="Helical" evidence="6">
    <location>
        <begin position="225"/>
        <end position="245"/>
    </location>
</feature>
<organism evidence="8 9">
    <name type="scientific">Kockovaella imperatae</name>
    <dbReference type="NCBI Taxonomy" id="4999"/>
    <lineage>
        <taxon>Eukaryota</taxon>
        <taxon>Fungi</taxon>
        <taxon>Dikarya</taxon>
        <taxon>Basidiomycota</taxon>
        <taxon>Agaricomycotina</taxon>
        <taxon>Tremellomycetes</taxon>
        <taxon>Tremellales</taxon>
        <taxon>Cuniculitremaceae</taxon>
        <taxon>Kockovaella</taxon>
    </lineage>
</organism>
<dbReference type="Pfam" id="PF07690">
    <property type="entry name" value="MFS_1"/>
    <property type="match status" value="1"/>
</dbReference>
<feature type="region of interest" description="Disordered" evidence="5">
    <location>
        <begin position="569"/>
        <end position="599"/>
    </location>
</feature>
<feature type="domain" description="Major facilitator superfamily (MFS) profile" evidence="7">
    <location>
        <begin position="100"/>
        <end position="533"/>
    </location>
</feature>
<dbReference type="AlphaFoldDB" id="A0A1Y1UBR2"/>
<reference evidence="8 9" key="1">
    <citation type="submission" date="2017-03" db="EMBL/GenBank/DDBJ databases">
        <title>Widespread Adenine N6-methylation of Active Genes in Fungi.</title>
        <authorList>
            <consortium name="DOE Joint Genome Institute"/>
            <person name="Mondo S.J."/>
            <person name="Dannebaum R.O."/>
            <person name="Kuo R.C."/>
            <person name="Louie K.B."/>
            <person name="Bewick A.J."/>
            <person name="Labutti K."/>
            <person name="Haridas S."/>
            <person name="Kuo A."/>
            <person name="Salamov A."/>
            <person name="Ahrendt S.R."/>
            <person name="Lau R."/>
            <person name="Bowen B.P."/>
            <person name="Lipzen A."/>
            <person name="Sullivan W."/>
            <person name="Andreopoulos W.B."/>
            <person name="Clum A."/>
            <person name="Lindquist E."/>
            <person name="Daum C."/>
            <person name="Northen T.R."/>
            <person name="Ramamoorthy G."/>
            <person name="Schmitz R.J."/>
            <person name="Gryganskyi A."/>
            <person name="Culley D."/>
            <person name="Magnuson J."/>
            <person name="James T.Y."/>
            <person name="O'Malley M.A."/>
            <person name="Stajich J.E."/>
            <person name="Spatafora J.W."/>
            <person name="Visel A."/>
            <person name="Grigoriev I.V."/>
        </authorList>
    </citation>
    <scope>NUCLEOTIDE SEQUENCE [LARGE SCALE GENOMIC DNA]</scope>
    <source>
        <strain evidence="8 9">NRRL Y-17943</strain>
    </source>
</reference>
<proteinExistence type="predicted"/>
<dbReference type="InterPro" id="IPR036259">
    <property type="entry name" value="MFS_trans_sf"/>
</dbReference>
<feature type="transmembrane region" description="Helical" evidence="6">
    <location>
        <begin position="409"/>
        <end position="430"/>
    </location>
</feature>
<dbReference type="EMBL" id="NBSH01000012">
    <property type="protein sequence ID" value="ORX34977.1"/>
    <property type="molecule type" value="Genomic_DNA"/>
</dbReference>
<sequence length="599" mass="65602">MSTPEASTSTLHGNEPVEPAFHRVSVGDLPPGCSIGPELYDTPRGIVSGIPKSNGTVERSSGLTDGVEAPGQPVKVIWVEFPPGSPDNPFSYTRRRKIAIMFCALFFAFCTALQGAAYAQGIPSMTRDLGTTEIEALAGVSLYPWGFALGPLVLAPITEEYGRYWAYVGAVAVYTLLHLTQSLAQNTATVLVGRFLMGLAGCIGSTVVAGTVSDLYMPEERGAPMALFTLCVVSGTGFAALFAYVEANPHLQWRWIGWIQLIILCIYFVVCILIIGETRAPILLRRRAKKLRESRGEQDGGRYTARSEVDKPALVTALKTSLKRPIMFLLLEPVVTFFGIWLALVWGVFFIEIAGISYVFENVFGFGTSAQGSVFWCFTIGGLLGYLGNFYQDSLYRKYYPTRGVEARLYAPMASGILFAVGSMIFGLTSVPTAHWIGPCIGITLLMTGAFAIYQTGFLYLSQCYGTNASSAIAGMSFLRIIVGSSFAMFTNKLFESMTPRWGLFLMGCIGLLLAPIPFVAYYYGPWIRERSPYSKILIAEEKQRVEAEMLLQQKTEAEVARVISGQSMRRNLSRGMSRAKSRPDPVRNESVEKAPETA</sequence>
<evidence type="ECO:0000313" key="9">
    <source>
        <dbReference type="Proteomes" id="UP000193218"/>
    </source>
</evidence>
<dbReference type="GO" id="GO:0005886">
    <property type="term" value="C:plasma membrane"/>
    <property type="evidence" value="ECO:0007669"/>
    <property type="project" value="TreeGrafter"/>
</dbReference>
<dbReference type="SUPFAM" id="SSF103473">
    <property type="entry name" value="MFS general substrate transporter"/>
    <property type="match status" value="1"/>
</dbReference>
<dbReference type="GeneID" id="33558433"/>
<feature type="compositionally biased region" description="Basic and acidic residues" evidence="5">
    <location>
        <begin position="582"/>
        <end position="599"/>
    </location>
</feature>
<dbReference type="Proteomes" id="UP000193218">
    <property type="component" value="Unassembled WGS sequence"/>
</dbReference>
<dbReference type="PANTHER" id="PTHR23502:SF134">
    <property type="entry name" value="MAJOR FACILITATOR SUPERFAMILY (MFS) PROFILE DOMAIN-CONTAINING PROTEIN-RELATED"/>
    <property type="match status" value="1"/>
</dbReference>
<feature type="transmembrane region" description="Helical" evidence="6">
    <location>
        <begin position="473"/>
        <end position="490"/>
    </location>
</feature>
<dbReference type="Gene3D" id="1.20.1250.20">
    <property type="entry name" value="MFS general substrate transporter like domains"/>
    <property type="match status" value="1"/>
</dbReference>
<dbReference type="RefSeq" id="XP_021869193.1">
    <property type="nucleotide sequence ID" value="XM_022016624.1"/>
</dbReference>
<keyword evidence="3 6" id="KW-1133">Transmembrane helix</keyword>
<feature type="transmembrane region" description="Helical" evidence="6">
    <location>
        <begin position="363"/>
        <end position="388"/>
    </location>
</feature>
<feature type="transmembrane region" description="Helical" evidence="6">
    <location>
        <begin position="502"/>
        <end position="524"/>
    </location>
</feature>
<evidence type="ECO:0000256" key="3">
    <source>
        <dbReference type="ARBA" id="ARBA00022989"/>
    </source>
</evidence>
<keyword evidence="2 6" id="KW-0812">Transmembrane</keyword>
<evidence type="ECO:0000256" key="2">
    <source>
        <dbReference type="ARBA" id="ARBA00022692"/>
    </source>
</evidence>
<dbReference type="OrthoDB" id="5376138at2759"/>
<keyword evidence="4 6" id="KW-0472">Membrane</keyword>
<name>A0A1Y1UBR2_9TREE</name>
<dbReference type="InterPro" id="IPR011701">
    <property type="entry name" value="MFS"/>
</dbReference>